<reference evidence="2" key="1">
    <citation type="journal article" date="2022" name="bioRxiv">
        <title>Sequencing and chromosome-scale assembly of the giantPleurodeles waltlgenome.</title>
        <authorList>
            <person name="Brown T."/>
            <person name="Elewa A."/>
            <person name="Iarovenko S."/>
            <person name="Subramanian E."/>
            <person name="Araus A.J."/>
            <person name="Petzold A."/>
            <person name="Susuki M."/>
            <person name="Suzuki K.-i.T."/>
            <person name="Hayashi T."/>
            <person name="Toyoda A."/>
            <person name="Oliveira C."/>
            <person name="Osipova E."/>
            <person name="Leigh N.D."/>
            <person name="Simon A."/>
            <person name="Yun M.H."/>
        </authorList>
    </citation>
    <scope>NUCLEOTIDE SEQUENCE</scope>
    <source>
        <strain evidence="2">20211129_DDA</strain>
        <tissue evidence="2">Liver</tissue>
    </source>
</reference>
<evidence type="ECO:0000313" key="3">
    <source>
        <dbReference type="Proteomes" id="UP001066276"/>
    </source>
</evidence>
<accession>A0AAV7SLD0</accession>
<evidence type="ECO:0000256" key="1">
    <source>
        <dbReference type="SAM" id="MobiDB-lite"/>
    </source>
</evidence>
<protein>
    <submittedName>
        <fullName evidence="2">Uncharacterized protein</fullName>
    </submittedName>
</protein>
<comment type="caution">
    <text evidence="2">The sequence shown here is derived from an EMBL/GenBank/DDBJ whole genome shotgun (WGS) entry which is preliminary data.</text>
</comment>
<dbReference type="Proteomes" id="UP001066276">
    <property type="component" value="Chromosome 4_2"/>
</dbReference>
<dbReference type="EMBL" id="JANPWB010000008">
    <property type="protein sequence ID" value="KAJ1164920.1"/>
    <property type="molecule type" value="Genomic_DNA"/>
</dbReference>
<feature type="compositionally biased region" description="Basic and acidic residues" evidence="1">
    <location>
        <begin position="161"/>
        <end position="181"/>
    </location>
</feature>
<keyword evidence="3" id="KW-1185">Reference proteome</keyword>
<proteinExistence type="predicted"/>
<name>A0AAV7SLD0_PLEWA</name>
<organism evidence="2 3">
    <name type="scientific">Pleurodeles waltl</name>
    <name type="common">Iberian ribbed newt</name>
    <dbReference type="NCBI Taxonomy" id="8319"/>
    <lineage>
        <taxon>Eukaryota</taxon>
        <taxon>Metazoa</taxon>
        <taxon>Chordata</taxon>
        <taxon>Craniata</taxon>
        <taxon>Vertebrata</taxon>
        <taxon>Euteleostomi</taxon>
        <taxon>Amphibia</taxon>
        <taxon>Batrachia</taxon>
        <taxon>Caudata</taxon>
        <taxon>Salamandroidea</taxon>
        <taxon>Salamandridae</taxon>
        <taxon>Pleurodelinae</taxon>
        <taxon>Pleurodeles</taxon>
    </lineage>
</organism>
<sequence length="181" mass="19283">MGTGWVAMYYAVVVSSSGNTEDKAPPTCQEPELGVAVTVSSEAPEDKDLTVTLGLLVGRSAVGLAFQRLGIALCVVSIVPGQWAVSAHSMCRTRGSAVSPPLPHRLSLGVAGSHDTPAERVAEITLNAGPRKCHRGTSQSNSPTRSEHFRVSEEGLASRQIEMRADEKREGKREEDMTKGE</sequence>
<dbReference type="AlphaFoldDB" id="A0AAV7SLD0"/>
<gene>
    <name evidence="2" type="ORF">NDU88_005352</name>
</gene>
<evidence type="ECO:0000313" key="2">
    <source>
        <dbReference type="EMBL" id="KAJ1164920.1"/>
    </source>
</evidence>
<feature type="region of interest" description="Disordered" evidence="1">
    <location>
        <begin position="130"/>
        <end position="181"/>
    </location>
</feature>